<dbReference type="Gene3D" id="1.25.40.10">
    <property type="entry name" value="Tetratricopeptide repeat domain"/>
    <property type="match status" value="1"/>
</dbReference>
<dbReference type="EMBL" id="CAWUPB010001173">
    <property type="protein sequence ID" value="CAK7346983.1"/>
    <property type="molecule type" value="Genomic_DNA"/>
</dbReference>
<evidence type="ECO:0000313" key="4">
    <source>
        <dbReference type="Proteomes" id="UP001314170"/>
    </source>
</evidence>
<reference evidence="3 4" key="1">
    <citation type="submission" date="2024-01" db="EMBL/GenBank/DDBJ databases">
        <authorList>
            <person name="Waweru B."/>
        </authorList>
    </citation>
    <scope>NUCLEOTIDE SEQUENCE [LARGE SCALE GENOMIC DNA]</scope>
</reference>
<evidence type="ECO:0000256" key="2">
    <source>
        <dbReference type="PROSITE-ProRule" id="PRU00708"/>
    </source>
</evidence>
<evidence type="ECO:0000256" key="1">
    <source>
        <dbReference type="ARBA" id="ARBA00022737"/>
    </source>
</evidence>
<sequence>MKRRFKEGRLVFYKIGNEKVLLWNLMMNGYAKICDFKEMTRDVISWNSMISGYVASGFFEKGVKLLKEMLYLRFDMDLATMVSVLQACANCGHVSSTKEVHGFGVKAYVH</sequence>
<dbReference type="PROSITE" id="PS51375">
    <property type="entry name" value="PPR"/>
    <property type="match status" value="1"/>
</dbReference>
<dbReference type="Pfam" id="PF01535">
    <property type="entry name" value="PPR"/>
    <property type="match status" value="1"/>
</dbReference>
<dbReference type="Pfam" id="PF13041">
    <property type="entry name" value="PPR_2"/>
    <property type="match status" value="1"/>
</dbReference>
<comment type="caution">
    <text evidence="3">The sequence shown here is derived from an EMBL/GenBank/DDBJ whole genome shotgun (WGS) entry which is preliminary data.</text>
</comment>
<proteinExistence type="predicted"/>
<protein>
    <recommendedName>
        <fullName evidence="5">Pentatricopeptide repeat-containing protein</fullName>
    </recommendedName>
</protein>
<dbReference type="InterPro" id="IPR046960">
    <property type="entry name" value="PPR_At4g14850-like_plant"/>
</dbReference>
<dbReference type="NCBIfam" id="TIGR00756">
    <property type="entry name" value="PPR"/>
    <property type="match status" value="1"/>
</dbReference>
<evidence type="ECO:0008006" key="5">
    <source>
        <dbReference type="Google" id="ProtNLM"/>
    </source>
</evidence>
<dbReference type="GO" id="GO:0009451">
    <property type="term" value="P:RNA modification"/>
    <property type="evidence" value="ECO:0007669"/>
    <property type="project" value="InterPro"/>
</dbReference>
<evidence type="ECO:0000313" key="3">
    <source>
        <dbReference type="EMBL" id="CAK7346983.1"/>
    </source>
</evidence>
<dbReference type="InterPro" id="IPR011990">
    <property type="entry name" value="TPR-like_helical_dom_sf"/>
</dbReference>
<name>A0AAV1S9F8_9ROSI</name>
<dbReference type="GO" id="GO:0003723">
    <property type="term" value="F:RNA binding"/>
    <property type="evidence" value="ECO:0007669"/>
    <property type="project" value="InterPro"/>
</dbReference>
<dbReference type="Proteomes" id="UP001314170">
    <property type="component" value="Unassembled WGS sequence"/>
</dbReference>
<dbReference type="PANTHER" id="PTHR47926">
    <property type="entry name" value="PENTATRICOPEPTIDE REPEAT-CONTAINING PROTEIN"/>
    <property type="match status" value="1"/>
</dbReference>
<keyword evidence="4" id="KW-1185">Reference proteome</keyword>
<accession>A0AAV1S9F8</accession>
<organism evidence="3 4">
    <name type="scientific">Dovyalis caffra</name>
    <dbReference type="NCBI Taxonomy" id="77055"/>
    <lineage>
        <taxon>Eukaryota</taxon>
        <taxon>Viridiplantae</taxon>
        <taxon>Streptophyta</taxon>
        <taxon>Embryophyta</taxon>
        <taxon>Tracheophyta</taxon>
        <taxon>Spermatophyta</taxon>
        <taxon>Magnoliopsida</taxon>
        <taxon>eudicotyledons</taxon>
        <taxon>Gunneridae</taxon>
        <taxon>Pentapetalae</taxon>
        <taxon>rosids</taxon>
        <taxon>fabids</taxon>
        <taxon>Malpighiales</taxon>
        <taxon>Salicaceae</taxon>
        <taxon>Flacourtieae</taxon>
        <taxon>Dovyalis</taxon>
    </lineage>
</organism>
<keyword evidence="1" id="KW-0677">Repeat</keyword>
<dbReference type="PANTHER" id="PTHR47926:SF347">
    <property type="entry name" value="PENTATRICOPEPTIDE REPEAT-CONTAINING PROTEIN"/>
    <property type="match status" value="1"/>
</dbReference>
<dbReference type="AlphaFoldDB" id="A0AAV1S9F8"/>
<gene>
    <name evidence="3" type="ORF">DCAF_LOCUS19663</name>
</gene>
<dbReference type="InterPro" id="IPR002885">
    <property type="entry name" value="PPR_rpt"/>
</dbReference>
<feature type="repeat" description="PPR" evidence="2">
    <location>
        <begin position="42"/>
        <end position="76"/>
    </location>
</feature>